<dbReference type="InterPro" id="IPR013937">
    <property type="entry name" value="Sorting_nexin_C"/>
</dbReference>
<name>A0AAD7V6Q8_9FUNG</name>
<feature type="domain" description="PXA" evidence="4">
    <location>
        <begin position="106"/>
        <end position="281"/>
    </location>
</feature>
<keyword evidence="3" id="KW-0472">Membrane</keyword>
<keyword evidence="3" id="KW-0812">Transmembrane</keyword>
<feature type="region of interest" description="Disordered" evidence="2">
    <location>
        <begin position="312"/>
        <end position="418"/>
    </location>
</feature>
<evidence type="ECO:0000256" key="3">
    <source>
        <dbReference type="SAM" id="Phobius"/>
    </source>
</evidence>
<dbReference type="Gene3D" id="3.30.1520.10">
    <property type="entry name" value="Phox-like domain"/>
    <property type="match status" value="1"/>
</dbReference>
<dbReference type="PROSITE" id="PS51207">
    <property type="entry name" value="PXA"/>
    <property type="match status" value="1"/>
</dbReference>
<feature type="transmembrane region" description="Helical" evidence="3">
    <location>
        <begin position="48"/>
        <end position="65"/>
    </location>
</feature>
<dbReference type="SMART" id="SM00313">
    <property type="entry name" value="PXA"/>
    <property type="match status" value="1"/>
</dbReference>
<feature type="compositionally biased region" description="Polar residues" evidence="2">
    <location>
        <begin position="684"/>
        <end position="708"/>
    </location>
</feature>
<feature type="compositionally biased region" description="Acidic residues" evidence="2">
    <location>
        <begin position="711"/>
        <end position="728"/>
    </location>
</feature>
<comment type="caution">
    <text evidence="5">The sequence shown here is derived from an EMBL/GenBank/DDBJ whole genome shotgun (WGS) entry which is preliminary data.</text>
</comment>
<feature type="region of interest" description="Disordered" evidence="2">
    <location>
        <begin position="684"/>
        <end position="758"/>
    </location>
</feature>
<dbReference type="RefSeq" id="XP_058344758.1">
    <property type="nucleotide sequence ID" value="XM_058484497.1"/>
</dbReference>
<feature type="region of interest" description="Disordered" evidence="2">
    <location>
        <begin position="644"/>
        <end position="670"/>
    </location>
</feature>
<dbReference type="PANTHER" id="PTHR22775">
    <property type="entry name" value="SORTING NEXIN"/>
    <property type="match status" value="1"/>
</dbReference>
<dbReference type="InterPro" id="IPR036871">
    <property type="entry name" value="PX_dom_sf"/>
</dbReference>
<evidence type="ECO:0000259" key="4">
    <source>
        <dbReference type="PROSITE" id="PS51207"/>
    </source>
</evidence>
<sequence length="921" mass="102889">MTLLADWYNLLRQHWLIVRDDSSVQTLKTIVAGVAGALYASLLVANGYYFPLFIVLGFALGAVFFSNQQQERFNNLTFETRPLIGKDGEQAITTTTNDNDTLRLFYPPLTTAVDKLITYFCRDFVLTWWTPLNPQHDPEFERSVKSTLNGAVQRVEKLLLKQERNDIVMATLYGIANVLIIHMRECRNLESSGMSLEGYTALNSQSPFAQLLSHHEQHQQMRGLSTTMLKRMLPTNDTDSVVLMSLFRELLASHLFDNILDTLSDPDFINYYIVDYLSGDRGNDAAGQSEADENGEGIRSVVERAAESLMAAGLDHEEGSREQPTTTNNGTIHQEESPMVDSPRTSMTLSQPRSSSEIHPSASAPDLSVPPPQSQTTNDTLPSIPEDSSRNHHPTAINNNNASKKKTSSPRPSYDAAPMIYEPGTVHFSVMDISTPSGNEPTPDKNKLMFIVQIERPATAEDHQAGSEGGGYVITRTYADFEVFHAIISARHTKRVARANLRLPLDPIYRSWLKLGANGNGGGNNGGPTMHDPDSISRALEAYLHTVVQDNEMGRDNIILAFLRKERRQGPDGGDPAVDISFADEYMDEIGSYAALSAAAGQPPGATTTTNTLNGAQSSVGKAFSMLARAPSLAVKSVSRTMSETWDETGMTTASSSPGPEPSRRWFGRKTAREGSICSTVSSIEDESLTSPRQQQQQHTSITPPSSFSEKEEDEYIIEEGEEELDEDEQRRRRRLQVVDEQENPPPPPKDEPHQIKSKPLSPMEIELLIETTFALVVEIFDLTTANNRAWMRRTLLNVLREIVRRSYTEIIAQHYTTYMQDYMSPEALVHLCEKVMEKFWPNGRYGDPSPPRTEEQKEASRQEARTLLMTAAVPSGVRQLIGDQNCSAAMDRLWKRCQNQELNRVLMLQLLERLMRPIFG</sequence>
<gene>
    <name evidence="5" type="ORF">O0I10_004438</name>
</gene>
<dbReference type="Pfam" id="PF08628">
    <property type="entry name" value="Nexin_C"/>
    <property type="match status" value="1"/>
</dbReference>
<accession>A0AAD7V6Q8</accession>
<reference evidence="5 6" key="1">
    <citation type="submission" date="2023-03" db="EMBL/GenBank/DDBJ databases">
        <title>Genome sequence of Lichtheimia ornata CBS 291.66.</title>
        <authorList>
            <person name="Mohabir J.T."/>
            <person name="Shea T.P."/>
            <person name="Kurbessoian T."/>
            <person name="Berby B."/>
            <person name="Fontaine J."/>
            <person name="Livny J."/>
            <person name="Gnirke A."/>
            <person name="Stajich J.E."/>
            <person name="Cuomo C.A."/>
        </authorList>
    </citation>
    <scope>NUCLEOTIDE SEQUENCE [LARGE SCALE GENOMIC DNA]</scope>
    <source>
        <strain evidence="5">CBS 291.66</strain>
    </source>
</reference>
<organism evidence="5 6">
    <name type="scientific">Lichtheimia ornata</name>
    <dbReference type="NCBI Taxonomy" id="688661"/>
    <lineage>
        <taxon>Eukaryota</taxon>
        <taxon>Fungi</taxon>
        <taxon>Fungi incertae sedis</taxon>
        <taxon>Mucoromycota</taxon>
        <taxon>Mucoromycotina</taxon>
        <taxon>Mucoromycetes</taxon>
        <taxon>Mucorales</taxon>
        <taxon>Lichtheimiaceae</taxon>
        <taxon>Lichtheimia</taxon>
    </lineage>
</organism>
<feature type="compositionally biased region" description="Polar residues" evidence="2">
    <location>
        <begin position="644"/>
        <end position="658"/>
    </location>
</feature>
<comment type="similarity">
    <text evidence="1">Belongs to the sorting nexin family.</text>
</comment>
<evidence type="ECO:0000313" key="6">
    <source>
        <dbReference type="Proteomes" id="UP001234581"/>
    </source>
</evidence>
<feature type="compositionally biased region" description="Polar residues" evidence="2">
    <location>
        <begin position="322"/>
        <end position="332"/>
    </location>
</feature>
<protein>
    <recommendedName>
        <fullName evidence="4">PXA domain-containing protein</fullName>
    </recommendedName>
</protein>
<feature type="compositionally biased region" description="Polar residues" evidence="2">
    <location>
        <begin position="343"/>
        <end position="358"/>
    </location>
</feature>
<dbReference type="GeneID" id="83211851"/>
<dbReference type="EMBL" id="JARTCD010000016">
    <property type="protein sequence ID" value="KAJ8659845.1"/>
    <property type="molecule type" value="Genomic_DNA"/>
</dbReference>
<keyword evidence="3" id="KW-1133">Transmembrane helix</keyword>
<dbReference type="PANTHER" id="PTHR22775:SF47">
    <property type="entry name" value="MEIOTICALLY UP-REGULATED GENE 122 PROTEIN"/>
    <property type="match status" value="1"/>
</dbReference>
<dbReference type="GO" id="GO:0035091">
    <property type="term" value="F:phosphatidylinositol binding"/>
    <property type="evidence" value="ECO:0007669"/>
    <property type="project" value="InterPro"/>
</dbReference>
<evidence type="ECO:0000256" key="2">
    <source>
        <dbReference type="SAM" id="MobiDB-lite"/>
    </source>
</evidence>
<dbReference type="Pfam" id="PF02194">
    <property type="entry name" value="PXA"/>
    <property type="match status" value="1"/>
</dbReference>
<evidence type="ECO:0000313" key="5">
    <source>
        <dbReference type="EMBL" id="KAJ8659845.1"/>
    </source>
</evidence>
<dbReference type="Proteomes" id="UP001234581">
    <property type="component" value="Unassembled WGS sequence"/>
</dbReference>
<dbReference type="InterPro" id="IPR003114">
    <property type="entry name" value="Phox_assoc"/>
</dbReference>
<keyword evidence="6" id="KW-1185">Reference proteome</keyword>
<evidence type="ECO:0000256" key="1">
    <source>
        <dbReference type="ARBA" id="ARBA00010883"/>
    </source>
</evidence>
<dbReference type="AlphaFoldDB" id="A0AAD7V6Q8"/>
<proteinExistence type="inferred from homology"/>